<evidence type="ECO:0000259" key="8">
    <source>
        <dbReference type="Pfam" id="PF03914"/>
    </source>
</evidence>
<dbReference type="Pfam" id="PF03914">
    <property type="entry name" value="CBF"/>
    <property type="match status" value="1"/>
</dbReference>
<dbReference type="InterPro" id="IPR016024">
    <property type="entry name" value="ARM-type_fold"/>
</dbReference>
<evidence type="ECO:0000256" key="4">
    <source>
        <dbReference type="ARBA" id="ARBA00023242"/>
    </source>
</evidence>
<comment type="subcellular location">
    <subcellularLocation>
        <location evidence="1">Nucleus</location>
        <location evidence="1">Nucleolus</location>
    </subcellularLocation>
</comment>
<evidence type="ECO:0000313" key="10">
    <source>
        <dbReference type="EMBL" id="CAD9700454.1"/>
    </source>
</evidence>
<dbReference type="InterPro" id="IPR005612">
    <property type="entry name" value="CCAAT-binding_factor"/>
</dbReference>
<feature type="domain" description="Nucleolar complex-associated protein 3 N-terminal" evidence="9">
    <location>
        <begin position="168"/>
        <end position="268"/>
    </location>
</feature>
<dbReference type="AlphaFoldDB" id="A0A7S2SHN8"/>
<evidence type="ECO:0000256" key="6">
    <source>
        <dbReference type="SAM" id="MobiDB-lite"/>
    </source>
</evidence>
<feature type="compositionally biased region" description="Basic residues" evidence="6">
    <location>
        <begin position="31"/>
        <end position="40"/>
    </location>
</feature>
<keyword evidence="4" id="KW-0539">Nucleus</keyword>
<feature type="compositionally biased region" description="Basic and acidic residues" evidence="6">
    <location>
        <begin position="97"/>
        <end position="110"/>
    </location>
</feature>
<gene>
    <name evidence="10" type="ORF">QSP1433_LOCUS14253</name>
</gene>
<evidence type="ECO:0000259" key="9">
    <source>
        <dbReference type="Pfam" id="PF07540"/>
    </source>
</evidence>
<reference evidence="10" key="1">
    <citation type="submission" date="2021-01" db="EMBL/GenBank/DDBJ databases">
        <authorList>
            <person name="Corre E."/>
            <person name="Pelletier E."/>
            <person name="Niang G."/>
            <person name="Scheremetjew M."/>
            <person name="Finn R."/>
            <person name="Kale V."/>
            <person name="Holt S."/>
            <person name="Cochrane G."/>
            <person name="Meng A."/>
            <person name="Brown T."/>
            <person name="Cohen L."/>
        </authorList>
    </citation>
    <scope>NUCLEOTIDE SEQUENCE</scope>
    <source>
        <strain evidence="10">NY070348D</strain>
    </source>
</reference>
<dbReference type="GO" id="GO:0006270">
    <property type="term" value="P:DNA replication initiation"/>
    <property type="evidence" value="ECO:0007669"/>
    <property type="project" value="TreeGrafter"/>
</dbReference>
<feature type="compositionally biased region" description="Polar residues" evidence="6">
    <location>
        <begin position="70"/>
        <end position="80"/>
    </location>
</feature>
<keyword evidence="3 5" id="KW-0175">Coiled coil</keyword>
<evidence type="ECO:0000256" key="7">
    <source>
        <dbReference type="SAM" id="Phobius"/>
    </source>
</evidence>
<dbReference type="PANTHER" id="PTHR14428:SF5">
    <property type="entry name" value="NUCLEOLAR COMPLEX PROTEIN 3 HOMOLOG"/>
    <property type="match status" value="1"/>
</dbReference>
<evidence type="ECO:0000256" key="2">
    <source>
        <dbReference type="ARBA" id="ARBA00007797"/>
    </source>
</evidence>
<dbReference type="PANTHER" id="PTHR14428">
    <property type="entry name" value="NUCLEOLAR COMPLEX PROTEIN 3"/>
    <property type="match status" value="1"/>
</dbReference>
<evidence type="ECO:0000256" key="5">
    <source>
        <dbReference type="SAM" id="Coils"/>
    </source>
</evidence>
<keyword evidence="7" id="KW-1133">Transmembrane helix</keyword>
<dbReference type="InterPro" id="IPR011501">
    <property type="entry name" value="Noc3_N"/>
</dbReference>
<dbReference type="GO" id="GO:0003682">
    <property type="term" value="F:chromatin binding"/>
    <property type="evidence" value="ECO:0007669"/>
    <property type="project" value="TreeGrafter"/>
</dbReference>
<dbReference type="EMBL" id="HBHK01022458">
    <property type="protein sequence ID" value="CAD9700454.1"/>
    <property type="molecule type" value="Transcribed_RNA"/>
</dbReference>
<dbReference type="InterPro" id="IPR016903">
    <property type="entry name" value="Nucleolar_cplx-assoc_3"/>
</dbReference>
<feature type="compositionally biased region" description="Acidic residues" evidence="6">
    <location>
        <begin position="1"/>
        <end position="10"/>
    </location>
</feature>
<proteinExistence type="inferred from homology"/>
<feature type="compositionally biased region" description="Basic and acidic residues" evidence="6">
    <location>
        <begin position="19"/>
        <end position="30"/>
    </location>
</feature>
<name>A0A7S2SHN8_9STRA</name>
<evidence type="ECO:0008006" key="11">
    <source>
        <dbReference type="Google" id="ProtNLM"/>
    </source>
</evidence>
<feature type="coiled-coil region" evidence="5">
    <location>
        <begin position="419"/>
        <end position="450"/>
    </location>
</feature>
<feature type="compositionally biased region" description="Acidic residues" evidence="6">
    <location>
        <begin position="45"/>
        <end position="64"/>
    </location>
</feature>
<feature type="region of interest" description="Disordered" evidence="6">
    <location>
        <begin position="1"/>
        <end position="149"/>
    </location>
</feature>
<dbReference type="GO" id="GO:0005730">
    <property type="term" value="C:nucleolus"/>
    <property type="evidence" value="ECO:0007669"/>
    <property type="project" value="UniProtKB-SubCell"/>
</dbReference>
<protein>
    <recommendedName>
        <fullName evidence="11">Nucleolar complex protein 3 homolog</fullName>
    </recommendedName>
</protein>
<evidence type="ECO:0000256" key="3">
    <source>
        <dbReference type="ARBA" id="ARBA00023054"/>
    </source>
</evidence>
<evidence type="ECO:0000256" key="1">
    <source>
        <dbReference type="ARBA" id="ARBA00004604"/>
    </source>
</evidence>
<feature type="transmembrane region" description="Helical" evidence="7">
    <location>
        <begin position="600"/>
        <end position="619"/>
    </location>
</feature>
<dbReference type="Pfam" id="PF07540">
    <property type="entry name" value="NOC3p"/>
    <property type="match status" value="1"/>
</dbReference>
<keyword evidence="7" id="KW-0812">Transmembrane</keyword>
<feature type="compositionally biased region" description="Acidic residues" evidence="6">
    <location>
        <begin position="125"/>
        <end position="140"/>
    </location>
</feature>
<feature type="domain" description="CCAAT-binding factor" evidence="8">
    <location>
        <begin position="541"/>
        <end position="689"/>
    </location>
</feature>
<keyword evidence="7" id="KW-0472">Membrane</keyword>
<dbReference type="SUPFAM" id="SSF48371">
    <property type="entry name" value="ARM repeat"/>
    <property type="match status" value="1"/>
</dbReference>
<comment type="similarity">
    <text evidence="2">Belongs to the CBF/MAK21 family.</text>
</comment>
<sequence length="745" mass="84924">MSSSEDEEGSMDPMNFKFLESRDLGGEEKKSKKRNRKKKTPSVVEQDDKESDEFDDGDSDEEAEFEKTTRMTASSTNRWLTTDVEKLPVKMSTGELTHSKLDEEERHAMGRPDGISLVWKKGEREGDDEEEEEEDDEEALESERQKEKAVPEKLKLNAAQMLIRRDEVKLEIASLAQETLADPEASVQQQKSRGGGSAVGRLIHIASTDEDQTLRKLAILSLVAVFKDILPEYRIRLPSEKEKATTLTKQVRLLRRFERGMLENYQRFLQLLYGIVVERLGALNKSFDHTTAIENEKSSFLRRKKKVKVDKYISLAVVAVRGLCTMLVAKPQFNFRENLMANIIPRMNSPIEEVRQQCCACITTILQEDVTGDTTLEIVVYISKYVRSHNNGSNGSIHPSVLQCLLRCSLNADLKDTIRREQMEDKRRTKKKRKKMRDEIAQNMEEAEATADPYHRHAKQLEALRELFTMYLRVLKRAPQSLIMPVVLRGVARYVHLINLDIAQAVVTVLTQLVKSDQLPIEAGLQSVHTIALTLRGPGAELNVDESEFVAYLYRMLLKIITSVEERDKYILLIIRCVEATFLGRKQYQFGRIAAMVTRLSVLALFVSPHATLALVAVVRQLMYRYQSICRPLLDSESTLEEGSNSLALGLPPADNENVDLALVENDAPALWPLAQLRFHYQPFVRTFVERALSMTPLLPSERPIKLFSAYNPFREGGFNPPIATTMKQINTKGNRNRKRKQNKN</sequence>
<organism evidence="10">
    <name type="scientific">Mucochytrium quahogii</name>
    <dbReference type="NCBI Taxonomy" id="96639"/>
    <lineage>
        <taxon>Eukaryota</taxon>
        <taxon>Sar</taxon>
        <taxon>Stramenopiles</taxon>
        <taxon>Bigyra</taxon>
        <taxon>Labyrinthulomycetes</taxon>
        <taxon>Thraustochytrida</taxon>
        <taxon>Thraustochytriidae</taxon>
        <taxon>Mucochytrium</taxon>
    </lineage>
</organism>
<accession>A0A7S2SHN8</accession>